<dbReference type="AlphaFoldDB" id="A0AAX4HQZ3"/>
<sequence>MKKLLALSLLLSMSAYAADPVFSDLTKKDVEDVSMEFGGNFAHTAVAAPETDGLWGIEIGAVGGQTQSKKFADVIDASGGDGSDFKNLYHAAIMARAHFPFDLFVEASYLPEQEFSDVKAKSSSFGLGWNFGRFVSLPLDIAIGADFSKGNVKFHQDADVPNSIPESDIELETKTTVYWIGISKTFAFFTPYAKVGTSKIEGDLNATGQILGYTSATKESVNMSGSFLAVGANIQLFFIKLGVEGSQIQDAKRVSGKLSFDF</sequence>
<protein>
    <submittedName>
        <fullName evidence="2">DUF6588 family protein</fullName>
    </submittedName>
</protein>
<feature type="chain" id="PRO_5043713425" evidence="1">
    <location>
        <begin position="18"/>
        <end position="262"/>
    </location>
</feature>
<dbReference type="Pfam" id="PF20230">
    <property type="entry name" value="DUF6588"/>
    <property type="match status" value="1"/>
</dbReference>
<accession>A0AAX4HQZ3</accession>
<proteinExistence type="predicted"/>
<evidence type="ECO:0000313" key="2">
    <source>
        <dbReference type="EMBL" id="WPU65699.1"/>
    </source>
</evidence>
<organism evidence="2 3">
    <name type="scientific">Peredibacter starrii</name>
    <dbReference type="NCBI Taxonomy" id="28202"/>
    <lineage>
        <taxon>Bacteria</taxon>
        <taxon>Pseudomonadati</taxon>
        <taxon>Bdellovibrionota</taxon>
        <taxon>Bacteriovoracia</taxon>
        <taxon>Bacteriovoracales</taxon>
        <taxon>Bacteriovoracaceae</taxon>
        <taxon>Peredibacter</taxon>
    </lineage>
</organism>
<dbReference type="RefSeq" id="WP_321396685.1">
    <property type="nucleotide sequence ID" value="NZ_CP139487.1"/>
</dbReference>
<dbReference type="Proteomes" id="UP001324634">
    <property type="component" value="Chromosome"/>
</dbReference>
<feature type="signal peptide" evidence="1">
    <location>
        <begin position="1"/>
        <end position="17"/>
    </location>
</feature>
<reference evidence="2 3" key="1">
    <citation type="submission" date="2023-11" db="EMBL/GenBank/DDBJ databases">
        <title>Peredibacter starrii A3.12.</title>
        <authorList>
            <person name="Mitchell R.J."/>
        </authorList>
    </citation>
    <scope>NUCLEOTIDE SEQUENCE [LARGE SCALE GENOMIC DNA]</scope>
    <source>
        <strain evidence="2 3">A3.12</strain>
    </source>
</reference>
<gene>
    <name evidence="2" type="ORF">SOO65_02970</name>
</gene>
<dbReference type="EMBL" id="CP139487">
    <property type="protein sequence ID" value="WPU65699.1"/>
    <property type="molecule type" value="Genomic_DNA"/>
</dbReference>
<name>A0AAX4HQZ3_9BACT</name>
<evidence type="ECO:0000256" key="1">
    <source>
        <dbReference type="SAM" id="SignalP"/>
    </source>
</evidence>
<dbReference type="KEGG" id="psti:SOO65_02970"/>
<keyword evidence="3" id="KW-1185">Reference proteome</keyword>
<evidence type="ECO:0000313" key="3">
    <source>
        <dbReference type="Proteomes" id="UP001324634"/>
    </source>
</evidence>
<dbReference type="InterPro" id="IPR046495">
    <property type="entry name" value="DUF6588"/>
</dbReference>
<keyword evidence="1" id="KW-0732">Signal</keyword>